<dbReference type="Pfam" id="PF13148">
    <property type="entry name" value="DUF3987"/>
    <property type="match status" value="1"/>
</dbReference>
<dbReference type="RefSeq" id="WP_345390998.1">
    <property type="nucleotide sequence ID" value="NZ_BAABLA010000007.1"/>
</dbReference>
<comment type="caution">
    <text evidence="3">The sequence shown here is derived from an EMBL/GenBank/DDBJ whole genome shotgun (WGS) entry which is preliminary data.</text>
</comment>
<dbReference type="InterPro" id="IPR025048">
    <property type="entry name" value="DUF3987"/>
</dbReference>
<protein>
    <submittedName>
        <fullName evidence="3">YfjI family protein</fullName>
    </submittedName>
</protein>
<evidence type="ECO:0000256" key="1">
    <source>
        <dbReference type="SAM" id="Coils"/>
    </source>
</evidence>
<reference evidence="4" key="1">
    <citation type="journal article" date="2019" name="Int. J. Syst. Evol. Microbiol.">
        <title>The Global Catalogue of Microorganisms (GCM) 10K type strain sequencing project: providing services to taxonomists for standard genome sequencing and annotation.</title>
        <authorList>
            <consortium name="The Broad Institute Genomics Platform"/>
            <consortium name="The Broad Institute Genome Sequencing Center for Infectious Disease"/>
            <person name="Wu L."/>
            <person name="Ma J."/>
        </authorList>
    </citation>
    <scope>NUCLEOTIDE SEQUENCE [LARGE SCALE GENOMIC DNA]</scope>
    <source>
        <strain evidence="4">KCTC 32255</strain>
    </source>
</reference>
<evidence type="ECO:0000256" key="2">
    <source>
        <dbReference type="SAM" id="MobiDB-lite"/>
    </source>
</evidence>
<organism evidence="3 4">
    <name type="scientific">Haloechinothrix salitolerans</name>
    <dbReference type="NCBI Taxonomy" id="926830"/>
    <lineage>
        <taxon>Bacteria</taxon>
        <taxon>Bacillati</taxon>
        <taxon>Actinomycetota</taxon>
        <taxon>Actinomycetes</taxon>
        <taxon>Pseudonocardiales</taxon>
        <taxon>Pseudonocardiaceae</taxon>
        <taxon>Haloechinothrix</taxon>
    </lineage>
</organism>
<keyword evidence="1" id="KW-0175">Coiled coil</keyword>
<evidence type="ECO:0000313" key="3">
    <source>
        <dbReference type="EMBL" id="MFC6871431.1"/>
    </source>
</evidence>
<keyword evidence="4" id="KW-1185">Reference proteome</keyword>
<sequence>MSNPVRPLRAVPTDGAQSGWEPPLPLATVRELPTFPVDALPLWLGEQVDAVAEAIQTPVDLPGCLALAALSTAAGGRAVAKVRPSWAEPVNLYTVVVMEPSERKSPVFSAMIRPIYALERKLREEAKEDIAEARVQRRAAEQLLAQAEKNVSTQHGNERDAALAEAVDAATDLAKMEVPSEPKLVVDDITPEAVATVLADQGGRLAVLSDEGGIFSIIAGRYSGQANTAVFLKGYTGTQLRVDRNNRPSELVENPALTLGLTVQPAVIDELGETAMLRGSGFLARILFAMPTSMVGHRKTRPDPVPEPVEHLYNDRLHTIAAALLDWTDEPAALTFSPAADDLMAELQAEVETRLARGGPWRHIGDWGGKYAGQVARIAGLLHVAEHPHNAWEHSISGDTFANAWRIGDYYATHALATFDQIGSDPALDNARRVLSWIERTQPTTFTRRDLFSALNRGRFRRATDLDAPLALLEEHGHIQHQPAPERPGKRGRKPSPTYWTHPLYRQDTT</sequence>
<gene>
    <name evidence="3" type="ORF">ACFQGD_30345</name>
</gene>
<accession>A0ABW2C8F7</accession>
<feature type="coiled-coil region" evidence="1">
    <location>
        <begin position="116"/>
        <end position="150"/>
    </location>
</feature>
<dbReference type="Proteomes" id="UP001596337">
    <property type="component" value="Unassembled WGS sequence"/>
</dbReference>
<proteinExistence type="predicted"/>
<feature type="region of interest" description="Disordered" evidence="2">
    <location>
        <begin position="476"/>
        <end position="510"/>
    </location>
</feature>
<evidence type="ECO:0000313" key="4">
    <source>
        <dbReference type="Proteomes" id="UP001596337"/>
    </source>
</evidence>
<name>A0ABW2C8F7_9PSEU</name>
<dbReference type="EMBL" id="JBHSXX010000001">
    <property type="protein sequence ID" value="MFC6871431.1"/>
    <property type="molecule type" value="Genomic_DNA"/>
</dbReference>